<evidence type="ECO:0000256" key="2">
    <source>
        <dbReference type="ARBA" id="ARBA00022679"/>
    </source>
</evidence>
<keyword evidence="3" id="KW-0418">Kinase</keyword>
<name>A0ABQ1KD97_9BURK</name>
<accession>A0ABQ1KD97</accession>
<dbReference type="InterPro" id="IPR050306">
    <property type="entry name" value="PfkB_Carbo_kinase"/>
</dbReference>
<evidence type="ECO:0000313" key="6">
    <source>
        <dbReference type="Proteomes" id="UP000622638"/>
    </source>
</evidence>
<evidence type="ECO:0000313" key="5">
    <source>
        <dbReference type="EMBL" id="GGB95385.1"/>
    </source>
</evidence>
<organism evidence="5 6">
    <name type="scientific">Pseudoduganella buxea</name>
    <dbReference type="NCBI Taxonomy" id="1949069"/>
    <lineage>
        <taxon>Bacteria</taxon>
        <taxon>Pseudomonadati</taxon>
        <taxon>Pseudomonadota</taxon>
        <taxon>Betaproteobacteria</taxon>
        <taxon>Burkholderiales</taxon>
        <taxon>Oxalobacteraceae</taxon>
        <taxon>Telluria group</taxon>
        <taxon>Pseudoduganella</taxon>
    </lineage>
</organism>
<evidence type="ECO:0000256" key="3">
    <source>
        <dbReference type="ARBA" id="ARBA00022777"/>
    </source>
</evidence>
<evidence type="ECO:0000256" key="1">
    <source>
        <dbReference type="ARBA" id="ARBA00010688"/>
    </source>
</evidence>
<evidence type="ECO:0000259" key="4">
    <source>
        <dbReference type="Pfam" id="PF00294"/>
    </source>
</evidence>
<dbReference type="PANTHER" id="PTHR43085">
    <property type="entry name" value="HEXOKINASE FAMILY MEMBER"/>
    <property type="match status" value="1"/>
</dbReference>
<gene>
    <name evidence="5" type="ORF">GCM10011572_16730</name>
</gene>
<dbReference type="EMBL" id="BMKG01000005">
    <property type="protein sequence ID" value="GGB95385.1"/>
    <property type="molecule type" value="Genomic_DNA"/>
</dbReference>
<comment type="similarity">
    <text evidence="1">Belongs to the carbohydrate kinase PfkB family.</text>
</comment>
<dbReference type="PANTHER" id="PTHR43085:SF15">
    <property type="entry name" value="2-DEHYDRO-3-DEOXYGLUCONOKINASE"/>
    <property type="match status" value="1"/>
</dbReference>
<dbReference type="Gene3D" id="3.40.1190.20">
    <property type="match status" value="1"/>
</dbReference>
<sequence length="306" mass="31294">MRQTSASEAAQRRLDVIGLGECMVEFHSTEALAQAVTFHRAYGGDVLNALVAAARQGARTAFVSRVGDDPFGPALLAAWRAEGIDTSHAPLVPGENGVYFISVDARGERSFTYRRAGSAAAGMTAELDESFIASSRCLLLSGITQAISPGARAATLAAAGIARRHGVTVAYDPNFRPRLWAGIGDARAACAELLPCVDILLPSLPADADVLPGPAETLAPHVAVKLGEAGCRVWHEGTWTDIAPVAAPVVDTTGAGDCWNGTYLAALLQGAAPAAAAALANGAAAAKLAHRGAIPPRLPAFTGAAA</sequence>
<proteinExistence type="inferred from homology"/>
<dbReference type="Pfam" id="PF00294">
    <property type="entry name" value="PfkB"/>
    <property type="match status" value="1"/>
</dbReference>
<dbReference type="InterPro" id="IPR029056">
    <property type="entry name" value="Ribokinase-like"/>
</dbReference>
<protein>
    <submittedName>
        <fullName evidence="5">Fructokinase-like protein</fullName>
    </submittedName>
</protein>
<feature type="domain" description="Carbohydrate kinase PfkB" evidence="4">
    <location>
        <begin position="19"/>
        <end position="296"/>
    </location>
</feature>
<dbReference type="Proteomes" id="UP000622638">
    <property type="component" value="Unassembled WGS sequence"/>
</dbReference>
<reference evidence="6" key="1">
    <citation type="journal article" date="2019" name="Int. J. Syst. Evol. Microbiol.">
        <title>The Global Catalogue of Microorganisms (GCM) 10K type strain sequencing project: providing services to taxonomists for standard genome sequencing and annotation.</title>
        <authorList>
            <consortium name="The Broad Institute Genomics Platform"/>
            <consortium name="The Broad Institute Genome Sequencing Center for Infectious Disease"/>
            <person name="Wu L."/>
            <person name="Ma J."/>
        </authorList>
    </citation>
    <scope>NUCLEOTIDE SEQUENCE [LARGE SCALE GENOMIC DNA]</scope>
    <source>
        <strain evidence="6">CGMCC 1.15931</strain>
    </source>
</reference>
<comment type="caution">
    <text evidence="5">The sequence shown here is derived from an EMBL/GenBank/DDBJ whole genome shotgun (WGS) entry which is preliminary data.</text>
</comment>
<keyword evidence="2" id="KW-0808">Transferase</keyword>
<dbReference type="InterPro" id="IPR011611">
    <property type="entry name" value="PfkB_dom"/>
</dbReference>
<dbReference type="RefSeq" id="WP_229427692.1">
    <property type="nucleotide sequence ID" value="NZ_BMKG01000005.1"/>
</dbReference>
<dbReference type="CDD" id="cd01166">
    <property type="entry name" value="KdgK"/>
    <property type="match status" value="1"/>
</dbReference>
<keyword evidence="6" id="KW-1185">Reference proteome</keyword>
<dbReference type="SUPFAM" id="SSF53613">
    <property type="entry name" value="Ribokinase-like"/>
    <property type="match status" value="1"/>
</dbReference>